<feature type="compositionally biased region" description="Basic and acidic residues" evidence="5">
    <location>
        <begin position="36"/>
        <end position="46"/>
    </location>
</feature>
<evidence type="ECO:0000256" key="2">
    <source>
        <dbReference type="ARBA" id="ARBA00022517"/>
    </source>
</evidence>
<dbReference type="Pfam" id="PF08142">
    <property type="entry name" value="AARP2CN"/>
    <property type="match status" value="1"/>
</dbReference>
<protein>
    <recommendedName>
        <fullName evidence="6">Bms1-type G domain-containing protein</fullName>
    </recommendedName>
</protein>
<dbReference type="GO" id="GO:0034511">
    <property type="term" value="F:U3 snoRNA binding"/>
    <property type="evidence" value="ECO:0007669"/>
    <property type="project" value="TreeGrafter"/>
</dbReference>
<organism evidence="7 8">
    <name type="scientific">Catenaria anguillulae PL171</name>
    <dbReference type="NCBI Taxonomy" id="765915"/>
    <lineage>
        <taxon>Eukaryota</taxon>
        <taxon>Fungi</taxon>
        <taxon>Fungi incertae sedis</taxon>
        <taxon>Blastocladiomycota</taxon>
        <taxon>Blastocladiomycetes</taxon>
        <taxon>Blastocladiales</taxon>
        <taxon>Catenariaceae</taxon>
        <taxon>Catenaria</taxon>
    </lineage>
</organism>
<dbReference type="GO" id="GO:0005730">
    <property type="term" value="C:nucleolus"/>
    <property type="evidence" value="ECO:0007669"/>
    <property type="project" value="UniProtKB-SubCell"/>
</dbReference>
<dbReference type="GO" id="GO:0003924">
    <property type="term" value="F:GTPase activity"/>
    <property type="evidence" value="ECO:0007669"/>
    <property type="project" value="TreeGrafter"/>
</dbReference>
<keyword evidence="8" id="KW-1185">Reference proteome</keyword>
<evidence type="ECO:0000256" key="5">
    <source>
        <dbReference type="SAM" id="MobiDB-lite"/>
    </source>
</evidence>
<dbReference type="EMBL" id="MCFL01000083">
    <property type="protein sequence ID" value="ORZ30512.1"/>
    <property type="molecule type" value="Genomic_DNA"/>
</dbReference>
<evidence type="ECO:0000259" key="6">
    <source>
        <dbReference type="PROSITE" id="PS51714"/>
    </source>
</evidence>
<evidence type="ECO:0000256" key="4">
    <source>
        <dbReference type="ARBA" id="ARBA00038288"/>
    </source>
</evidence>
<evidence type="ECO:0000256" key="1">
    <source>
        <dbReference type="ARBA" id="ARBA00004604"/>
    </source>
</evidence>
<dbReference type="SMART" id="SM00785">
    <property type="entry name" value="AARP2CN"/>
    <property type="match status" value="1"/>
</dbReference>
<feature type="region of interest" description="Disordered" evidence="5">
    <location>
        <begin position="1"/>
        <end position="46"/>
    </location>
</feature>
<sequence length="876" mass="98159">MSSQPHSHRSTLKQSNKPFKGTGGSSKRTLKNKAKGKIERPTDSIHRAAIKKTTVSSEEAKANRRNAAKIAKQNKNAEIQFVSRIFSGRNGAPKIVSVIPLCTDTDVHAVLGALHTAMDQPYTPSLANSVVMETRFKQRIQFLLPRRDLLEVLDAVKLSDFVVFVLSAQVEVDPFGELLLTSILAQGLPLSVPVVQYLHNATSSPKHQMEIRKSLISYMSFWSPGTEKVYSLDVSMECTNAIRQITDRAPKSISWRDQYPYMIPDKVQPLPPSNGDEQEHMDLAITGFVRGNRLSANRLVHIPGVGDFQVAHVVSASVHTKSDNDMDTSSAVLDAPDENADDLVAENEPDDMMNEQTWPTEAELALANAQVQKKTKRVPKGTSSYQAAWIVDSDPESGDDEVAEQDLAQVEAERADWTFHPRMSENVDWSHVTGQQHPGPSRADNGQASEPDAMSVSNEGSIGHADDQVEPAGDDDEYEDVELDDRASVWDAKMDAAEQARQLEAYLEERKKRLAEEEQDEMEFPDEVETPLSVPAKVRFARYRGLKSIRKSPWDPYENLPRDYARLFQFENWFRTRARVSKEQREDAAVGAGSYVTLTLRNVPTHVARVFHMPTFAGQVPSPDGPKALFWVVGLLEYEHKYTTLHFSAQRREEYTEPIRSKDPFTVQLGWRRFNVAPVWSEHGRDGGNKVFKFERFLKPKQVSVGTIYAPNTFYGPSLVLLPGIAPNPANGTGDAPVLVATGSVMSADASRILAKRVVLTGHPYKLHRKIAVIRWMFYSPEDVLWFKPVQLHTKYGRTGHIRESLGTHGYMKCIFDGPVQQNDTVCMNLYKRMFPKVFATLLPPMLPGSDSADTWAAPLHQNGDKDVDMDDRMEL</sequence>
<dbReference type="Pfam" id="PF04950">
    <property type="entry name" value="RIBIOP_C"/>
    <property type="match status" value="1"/>
</dbReference>
<feature type="region of interest" description="Disordered" evidence="5">
    <location>
        <begin position="430"/>
        <end position="479"/>
    </location>
</feature>
<reference evidence="7 8" key="1">
    <citation type="submission" date="2016-07" db="EMBL/GenBank/DDBJ databases">
        <title>Pervasive Adenine N6-methylation of Active Genes in Fungi.</title>
        <authorList>
            <consortium name="DOE Joint Genome Institute"/>
            <person name="Mondo S.J."/>
            <person name="Dannebaum R.O."/>
            <person name="Kuo R.C."/>
            <person name="Labutti K."/>
            <person name="Haridas S."/>
            <person name="Kuo A."/>
            <person name="Salamov A."/>
            <person name="Ahrendt S.R."/>
            <person name="Lipzen A."/>
            <person name="Sullivan W."/>
            <person name="Andreopoulos W.B."/>
            <person name="Clum A."/>
            <person name="Lindquist E."/>
            <person name="Daum C."/>
            <person name="Ramamoorthy G.K."/>
            <person name="Gryganskyi A."/>
            <person name="Culley D."/>
            <person name="Magnuson J.K."/>
            <person name="James T.Y."/>
            <person name="O'Malley M.A."/>
            <person name="Stajich J.E."/>
            <person name="Spatafora J.W."/>
            <person name="Visel A."/>
            <person name="Grigoriev I.V."/>
        </authorList>
    </citation>
    <scope>NUCLEOTIDE SEQUENCE [LARGE SCALE GENOMIC DNA]</scope>
    <source>
        <strain evidence="7 8">PL171</strain>
    </source>
</reference>
<feature type="compositionally biased region" description="Basic residues" evidence="5">
    <location>
        <begin position="1"/>
        <end position="11"/>
    </location>
</feature>
<dbReference type="InterPro" id="IPR039761">
    <property type="entry name" value="Bms1/Tsr1"/>
</dbReference>
<dbReference type="GO" id="GO:0030688">
    <property type="term" value="C:preribosome, small subunit precursor"/>
    <property type="evidence" value="ECO:0007669"/>
    <property type="project" value="TreeGrafter"/>
</dbReference>
<dbReference type="InterPro" id="IPR012948">
    <property type="entry name" value="AARP2CN"/>
</dbReference>
<evidence type="ECO:0000313" key="7">
    <source>
        <dbReference type="EMBL" id="ORZ30512.1"/>
    </source>
</evidence>
<dbReference type="OrthoDB" id="119302at2759"/>
<evidence type="ECO:0000256" key="3">
    <source>
        <dbReference type="ARBA" id="ARBA00023242"/>
    </source>
</evidence>
<dbReference type="InterPro" id="IPR007034">
    <property type="entry name" value="BMS1_TSR1_C"/>
</dbReference>
<dbReference type="InterPro" id="IPR030387">
    <property type="entry name" value="G_Bms1/Tsr1_dom"/>
</dbReference>
<dbReference type="PANTHER" id="PTHR12858">
    <property type="entry name" value="RIBOSOME BIOGENESIS PROTEIN"/>
    <property type="match status" value="1"/>
</dbReference>
<evidence type="ECO:0000313" key="8">
    <source>
        <dbReference type="Proteomes" id="UP000193411"/>
    </source>
</evidence>
<keyword evidence="3" id="KW-0539">Nucleus</keyword>
<dbReference type="GO" id="GO:0005525">
    <property type="term" value="F:GTP binding"/>
    <property type="evidence" value="ECO:0007669"/>
    <property type="project" value="TreeGrafter"/>
</dbReference>
<dbReference type="GO" id="GO:0000462">
    <property type="term" value="P:maturation of SSU-rRNA from tricistronic rRNA transcript (SSU-rRNA, 5.8S rRNA, LSU-rRNA)"/>
    <property type="evidence" value="ECO:0007669"/>
    <property type="project" value="TreeGrafter"/>
</dbReference>
<dbReference type="SMART" id="SM01362">
    <property type="entry name" value="DUF663"/>
    <property type="match status" value="1"/>
</dbReference>
<dbReference type="PANTHER" id="PTHR12858:SF1">
    <property type="entry name" value="PRE-RRNA-PROCESSING PROTEIN TSR1 HOMOLOG"/>
    <property type="match status" value="1"/>
</dbReference>
<feature type="compositionally biased region" description="Acidic residues" evidence="5">
    <location>
        <begin position="468"/>
        <end position="479"/>
    </location>
</feature>
<feature type="region of interest" description="Disordered" evidence="5">
    <location>
        <begin position="857"/>
        <end position="876"/>
    </location>
</feature>
<comment type="similarity">
    <text evidence="4">Belongs to the TRAFAC class translation factor GTPase superfamily. Bms1-like GTPase family. TSR1 subfamily.</text>
</comment>
<feature type="compositionally biased region" description="Basic and acidic residues" evidence="5">
    <location>
        <begin position="863"/>
        <end position="876"/>
    </location>
</feature>
<comment type="subcellular location">
    <subcellularLocation>
        <location evidence="1">Nucleus</location>
        <location evidence="1">Nucleolus</location>
    </subcellularLocation>
</comment>
<dbReference type="AlphaFoldDB" id="A0A1Y2HBS0"/>
<feature type="compositionally biased region" description="Polar residues" evidence="5">
    <location>
        <begin position="432"/>
        <end position="448"/>
    </location>
</feature>
<gene>
    <name evidence="7" type="ORF">BCR44DRAFT_132797</name>
</gene>
<keyword evidence="2" id="KW-0690">Ribosome biogenesis</keyword>
<feature type="domain" description="Bms1-type G" evidence="6">
    <location>
        <begin position="92"/>
        <end position="251"/>
    </location>
</feature>
<proteinExistence type="inferred from homology"/>
<accession>A0A1Y2HBS0</accession>
<dbReference type="GO" id="GO:0000479">
    <property type="term" value="P:endonucleolytic cleavage of tricistronic rRNA transcript (SSU-rRNA, 5.8S rRNA, LSU-rRNA)"/>
    <property type="evidence" value="ECO:0007669"/>
    <property type="project" value="TreeGrafter"/>
</dbReference>
<dbReference type="Pfam" id="PF22298">
    <property type="entry name" value="Tsr1_G-like"/>
    <property type="match status" value="1"/>
</dbReference>
<comment type="caution">
    <text evidence="7">The sequence shown here is derived from an EMBL/GenBank/DDBJ whole genome shotgun (WGS) entry which is preliminary data.</text>
</comment>
<dbReference type="Proteomes" id="UP000193411">
    <property type="component" value="Unassembled WGS sequence"/>
</dbReference>
<dbReference type="PROSITE" id="PS51714">
    <property type="entry name" value="G_BMS1"/>
    <property type="match status" value="1"/>
</dbReference>
<dbReference type="STRING" id="765915.A0A1Y2HBS0"/>
<name>A0A1Y2HBS0_9FUNG</name>